<dbReference type="PANTHER" id="PTHR33371:SF4">
    <property type="entry name" value="INTERMEMBRANE PHOSPHOLIPID TRANSPORT SYSTEM BINDING PROTEIN MLAD"/>
    <property type="match status" value="1"/>
</dbReference>
<dbReference type="EMBL" id="JADIMD010000094">
    <property type="protein sequence ID" value="MBO8474853.1"/>
    <property type="molecule type" value="Genomic_DNA"/>
</dbReference>
<keyword evidence="1" id="KW-0472">Membrane</keyword>
<dbReference type="InterPro" id="IPR003399">
    <property type="entry name" value="Mce/MlaD"/>
</dbReference>
<name>A0A9D9INI4_9BACT</name>
<reference evidence="3" key="1">
    <citation type="submission" date="2020-10" db="EMBL/GenBank/DDBJ databases">
        <authorList>
            <person name="Gilroy R."/>
        </authorList>
    </citation>
    <scope>NUCLEOTIDE SEQUENCE</scope>
    <source>
        <strain evidence="3">B1-13419</strain>
    </source>
</reference>
<keyword evidence="1" id="KW-0812">Transmembrane</keyword>
<evidence type="ECO:0000256" key="1">
    <source>
        <dbReference type="SAM" id="Phobius"/>
    </source>
</evidence>
<keyword evidence="1" id="KW-1133">Transmembrane helix</keyword>
<proteinExistence type="predicted"/>
<sequence length="303" mass="32567">MKISKEFKIGIFVIVILAASFILINFLRGKDVFNKEMTVVSHYENVAGLVPSASVSIKGYKAGTVQDVKYDPATGLFKVSCSVLKQFEVPEDSKMTIYSVDIMGGKGVRIDLGTSDTPAQDGAELEANFETDLVSSLSSGIVPLLDKVSSAVDSLETAVSSINVLLSGTDPESVSRTLLHLEKTMASVEGISSKINGESDELASFISNLEKISSKLSIMTDKADTTITHINSIALSLDESDLEGLVASFRSLAEKMQDPDGSMGKLLSDDSVYTSLDSLLTDVDSLVKKIEKNPKKYLKISVF</sequence>
<evidence type="ECO:0000259" key="2">
    <source>
        <dbReference type="Pfam" id="PF02470"/>
    </source>
</evidence>
<evidence type="ECO:0000313" key="3">
    <source>
        <dbReference type="EMBL" id="MBO8474853.1"/>
    </source>
</evidence>
<accession>A0A9D9INI4</accession>
<reference evidence="3" key="2">
    <citation type="journal article" date="2021" name="PeerJ">
        <title>Extensive microbial diversity within the chicken gut microbiome revealed by metagenomics and culture.</title>
        <authorList>
            <person name="Gilroy R."/>
            <person name="Ravi A."/>
            <person name="Getino M."/>
            <person name="Pursley I."/>
            <person name="Horton D.L."/>
            <person name="Alikhan N.F."/>
            <person name="Baker D."/>
            <person name="Gharbi K."/>
            <person name="Hall N."/>
            <person name="Watson M."/>
            <person name="Adriaenssens E.M."/>
            <person name="Foster-Nyarko E."/>
            <person name="Jarju S."/>
            <person name="Secka A."/>
            <person name="Antonio M."/>
            <person name="Oren A."/>
            <person name="Chaudhuri R.R."/>
            <person name="La Ragione R."/>
            <person name="Hildebrand F."/>
            <person name="Pallen M.J."/>
        </authorList>
    </citation>
    <scope>NUCLEOTIDE SEQUENCE</scope>
    <source>
        <strain evidence="3">B1-13419</strain>
    </source>
</reference>
<feature type="domain" description="Mce/MlaD" evidence="2">
    <location>
        <begin position="38"/>
        <end position="111"/>
    </location>
</feature>
<dbReference type="Proteomes" id="UP000823757">
    <property type="component" value="Unassembled WGS sequence"/>
</dbReference>
<dbReference type="AlphaFoldDB" id="A0A9D9INI4"/>
<gene>
    <name evidence="3" type="ORF">IAB91_06145</name>
</gene>
<evidence type="ECO:0000313" key="4">
    <source>
        <dbReference type="Proteomes" id="UP000823757"/>
    </source>
</evidence>
<organism evidence="3 4">
    <name type="scientific">Candidatus Cryptobacteroides faecigallinarum</name>
    <dbReference type="NCBI Taxonomy" id="2840763"/>
    <lineage>
        <taxon>Bacteria</taxon>
        <taxon>Pseudomonadati</taxon>
        <taxon>Bacteroidota</taxon>
        <taxon>Bacteroidia</taxon>
        <taxon>Bacteroidales</taxon>
        <taxon>Candidatus Cryptobacteroides</taxon>
    </lineage>
</organism>
<comment type="caution">
    <text evidence="3">The sequence shown here is derived from an EMBL/GenBank/DDBJ whole genome shotgun (WGS) entry which is preliminary data.</text>
</comment>
<dbReference type="InterPro" id="IPR052336">
    <property type="entry name" value="MlaD_Phospholipid_Transporter"/>
</dbReference>
<protein>
    <submittedName>
        <fullName evidence="3">MCE family protein</fullName>
    </submittedName>
</protein>
<dbReference type="Pfam" id="PF02470">
    <property type="entry name" value="MlaD"/>
    <property type="match status" value="1"/>
</dbReference>
<feature type="transmembrane region" description="Helical" evidence="1">
    <location>
        <begin position="7"/>
        <end position="27"/>
    </location>
</feature>
<dbReference type="PANTHER" id="PTHR33371">
    <property type="entry name" value="INTERMEMBRANE PHOSPHOLIPID TRANSPORT SYSTEM BINDING PROTEIN MLAD-RELATED"/>
    <property type="match status" value="1"/>
</dbReference>